<dbReference type="AlphaFoldDB" id="A6HCC1"/>
<reference evidence="3" key="1">
    <citation type="submission" date="2005-09" db="EMBL/GenBank/DDBJ databases">
        <authorList>
            <person name="Mural R.J."/>
            <person name="Li P.W."/>
            <person name="Adams M.D."/>
            <person name="Amanatides P.G."/>
            <person name="Baden-Tillson H."/>
            <person name="Barnstead M."/>
            <person name="Chin S.H."/>
            <person name="Dew I."/>
            <person name="Evans C.A."/>
            <person name="Ferriera S."/>
            <person name="Flanigan M."/>
            <person name="Fosler C."/>
            <person name="Glodek A."/>
            <person name="Gu Z."/>
            <person name="Holt R.A."/>
            <person name="Jennings D."/>
            <person name="Kraft C.L."/>
            <person name="Lu F."/>
            <person name="Nguyen T."/>
            <person name="Nusskern D.R."/>
            <person name="Pfannkoch C.M."/>
            <person name="Sitter C."/>
            <person name="Sutton G.G."/>
            <person name="Venter J.C."/>
            <person name="Wang Z."/>
            <person name="Woodage T."/>
            <person name="Zheng X.H."/>
            <person name="Zhong F."/>
        </authorList>
    </citation>
    <scope>NUCLEOTIDE SEQUENCE [LARGE SCALE GENOMIC DNA]</scope>
    <source>
        <strain>BN</strain>
        <strain evidence="3">Sprague-Dawley</strain>
    </source>
</reference>
<dbReference type="Proteomes" id="UP000234681">
    <property type="component" value="Chromosome 6"/>
</dbReference>
<evidence type="ECO:0000256" key="1">
    <source>
        <dbReference type="SAM" id="MobiDB-lite"/>
    </source>
</evidence>
<sequence>MRAAQPRNLRLFLQVVLFRAQCTLRRHWETEAFPQYCPLAFLPPISFSSLKALGESTGGSKSGVGARPSSQNDGIFLNPSGGCLRRCEGPRASSV</sequence>
<gene>
    <name evidence="2" type="ORF">rCG_62178</name>
</gene>
<organism evidence="2 3">
    <name type="scientific">Rattus norvegicus</name>
    <name type="common">Rat</name>
    <dbReference type="NCBI Taxonomy" id="10116"/>
    <lineage>
        <taxon>Eukaryota</taxon>
        <taxon>Metazoa</taxon>
        <taxon>Chordata</taxon>
        <taxon>Craniata</taxon>
        <taxon>Vertebrata</taxon>
        <taxon>Euteleostomi</taxon>
        <taxon>Mammalia</taxon>
        <taxon>Eutheria</taxon>
        <taxon>Euarchontoglires</taxon>
        <taxon>Glires</taxon>
        <taxon>Rodentia</taxon>
        <taxon>Myomorpha</taxon>
        <taxon>Muroidea</taxon>
        <taxon>Muridae</taxon>
        <taxon>Murinae</taxon>
        <taxon>Rattus</taxon>
    </lineage>
</organism>
<name>A6HCC1_RAT</name>
<feature type="region of interest" description="Disordered" evidence="1">
    <location>
        <begin position="55"/>
        <end position="81"/>
    </location>
</feature>
<accession>A6HCC1</accession>
<proteinExistence type="predicted"/>
<dbReference type="EMBL" id="CH473947">
    <property type="protein sequence ID" value="EDM03676.1"/>
    <property type="molecule type" value="Genomic_DNA"/>
</dbReference>
<evidence type="ECO:0000313" key="3">
    <source>
        <dbReference type="Proteomes" id="UP000234681"/>
    </source>
</evidence>
<protein>
    <submittedName>
        <fullName evidence="2">RCG62178</fullName>
    </submittedName>
</protein>
<evidence type="ECO:0000313" key="2">
    <source>
        <dbReference type="EMBL" id="EDM03676.1"/>
    </source>
</evidence>